<feature type="region of interest" description="Disordered" evidence="1">
    <location>
        <begin position="1"/>
        <end position="21"/>
    </location>
</feature>
<evidence type="ECO:0000256" key="1">
    <source>
        <dbReference type="SAM" id="MobiDB-lite"/>
    </source>
</evidence>
<name>A0AAW0FST1_9APHY</name>
<dbReference type="Proteomes" id="UP001385951">
    <property type="component" value="Unassembled WGS sequence"/>
</dbReference>
<protein>
    <submittedName>
        <fullName evidence="2">Uncharacterized protein</fullName>
    </submittedName>
</protein>
<comment type="caution">
    <text evidence="2">The sequence shown here is derived from an EMBL/GenBank/DDBJ whole genome shotgun (WGS) entry which is preliminary data.</text>
</comment>
<proteinExistence type="predicted"/>
<gene>
    <name evidence="2" type="ORF">QCA50_016380</name>
</gene>
<dbReference type="AlphaFoldDB" id="A0AAW0FST1"/>
<keyword evidence="3" id="KW-1185">Reference proteome</keyword>
<dbReference type="EMBL" id="JASBNA010000048">
    <property type="protein sequence ID" value="KAK7680598.1"/>
    <property type="molecule type" value="Genomic_DNA"/>
</dbReference>
<evidence type="ECO:0000313" key="2">
    <source>
        <dbReference type="EMBL" id="KAK7680598.1"/>
    </source>
</evidence>
<sequence length="212" mass="25036">MPALKSNGKCKRSSRSENNEDTYYARNVVARREYQLQYNRVRRATRRKLSKADLAALRENKLQEVEGTRPIFDNTICCRDGAIDPHRSTGMKSREDKELQYLQRCKVALSDEYAYRSDPNAWVSKYMKELSGRIDSELRDIRLYFKEAPDARDSAYWMEAVHGSRRMIALHHQERELIEQGSDIPLLAFQSRMSIPYGNRVNRREFRRLYGF</sequence>
<accession>A0AAW0FST1</accession>
<reference evidence="2 3" key="1">
    <citation type="submission" date="2022-09" db="EMBL/GenBank/DDBJ databases">
        <authorList>
            <person name="Palmer J.M."/>
        </authorList>
    </citation>
    <scope>NUCLEOTIDE SEQUENCE [LARGE SCALE GENOMIC DNA]</scope>
    <source>
        <strain evidence="2 3">DSM 7382</strain>
    </source>
</reference>
<evidence type="ECO:0000313" key="3">
    <source>
        <dbReference type="Proteomes" id="UP001385951"/>
    </source>
</evidence>
<organism evidence="2 3">
    <name type="scientific">Cerrena zonata</name>
    <dbReference type="NCBI Taxonomy" id="2478898"/>
    <lineage>
        <taxon>Eukaryota</taxon>
        <taxon>Fungi</taxon>
        <taxon>Dikarya</taxon>
        <taxon>Basidiomycota</taxon>
        <taxon>Agaricomycotina</taxon>
        <taxon>Agaricomycetes</taxon>
        <taxon>Polyporales</taxon>
        <taxon>Cerrenaceae</taxon>
        <taxon>Cerrena</taxon>
    </lineage>
</organism>